<keyword evidence="20" id="KW-1185">Reference proteome</keyword>
<keyword evidence="11" id="KW-0479">Metal-binding</keyword>
<keyword evidence="10" id="KW-0285">Flavoprotein</keyword>
<dbReference type="GO" id="GO:0006790">
    <property type="term" value="P:sulfur compound metabolic process"/>
    <property type="evidence" value="ECO:0007669"/>
    <property type="project" value="TreeGrafter"/>
</dbReference>
<evidence type="ECO:0000256" key="4">
    <source>
        <dbReference type="ARBA" id="ARBA00003838"/>
    </source>
</evidence>
<dbReference type="SUPFAM" id="SSF55856">
    <property type="entry name" value="Cytochrome b5-like heme/steroid binding domain"/>
    <property type="match status" value="1"/>
</dbReference>
<dbReference type="InterPro" id="IPR000572">
    <property type="entry name" value="OxRdtase_Mopterin-bd_dom"/>
</dbReference>
<dbReference type="GO" id="GO:0042128">
    <property type="term" value="P:nitrate assimilation"/>
    <property type="evidence" value="ECO:0007669"/>
    <property type="project" value="UniProtKB-KW"/>
</dbReference>
<evidence type="ECO:0000256" key="15">
    <source>
        <dbReference type="ARBA" id="ARBA00049155"/>
    </source>
</evidence>
<comment type="function">
    <text evidence="4">Nitrate reductase is a key enzyme involved in the first step of nitrate assimilation in plants, fungi and bacteria.</text>
</comment>
<proteinExistence type="inferred from homology"/>
<dbReference type="EC" id="1.7.1.3" evidence="7"/>
<dbReference type="SUPFAM" id="SSF63380">
    <property type="entry name" value="Riboflavin synthase domain-like"/>
    <property type="match status" value="1"/>
</dbReference>
<comment type="cofactor">
    <cofactor evidence="2">
        <name>heme</name>
        <dbReference type="ChEBI" id="CHEBI:30413"/>
    </cofactor>
</comment>
<evidence type="ECO:0000256" key="11">
    <source>
        <dbReference type="ARBA" id="ARBA00022723"/>
    </source>
</evidence>
<dbReference type="InterPro" id="IPR017927">
    <property type="entry name" value="FAD-bd_FR_type"/>
</dbReference>
<evidence type="ECO:0000313" key="20">
    <source>
        <dbReference type="Proteomes" id="UP000838763"/>
    </source>
</evidence>
<accession>A0A9P1M8I1</accession>
<feature type="domain" description="FAD-binding FR-type" evidence="18">
    <location>
        <begin position="654"/>
        <end position="782"/>
    </location>
</feature>
<keyword evidence="14" id="KW-0534">Nitrate assimilation</keyword>
<evidence type="ECO:0000256" key="3">
    <source>
        <dbReference type="ARBA" id="ARBA00001974"/>
    </source>
</evidence>
<dbReference type="Proteomes" id="UP000838763">
    <property type="component" value="Unassembled WGS sequence"/>
</dbReference>
<dbReference type="PANTHER" id="PTHR19372:SF7">
    <property type="entry name" value="SULFITE OXIDASE, MITOCHONDRIAL"/>
    <property type="match status" value="1"/>
</dbReference>
<evidence type="ECO:0000256" key="13">
    <source>
        <dbReference type="ARBA" id="ARBA00023002"/>
    </source>
</evidence>
<keyword evidence="13" id="KW-0560">Oxidoreductase</keyword>
<dbReference type="InterPro" id="IPR036374">
    <property type="entry name" value="OxRdtase_Mopterin-bd_sf"/>
</dbReference>
<comment type="cofactor">
    <cofactor evidence="1">
        <name>Mo-molybdopterin</name>
        <dbReference type="ChEBI" id="CHEBI:71302"/>
    </cofactor>
</comment>
<dbReference type="GO" id="GO:0050464">
    <property type="term" value="F:nitrate reductase (NADPH) activity"/>
    <property type="evidence" value="ECO:0007669"/>
    <property type="project" value="UniProtKB-EC"/>
</dbReference>
<dbReference type="InterPro" id="IPR001199">
    <property type="entry name" value="Cyt_B5-like_heme/steroid-bd"/>
</dbReference>
<dbReference type="Gene3D" id="2.60.40.650">
    <property type="match status" value="1"/>
</dbReference>
<dbReference type="SUPFAM" id="SSF56524">
    <property type="entry name" value="Oxidoreductase molybdopterin-binding domain"/>
    <property type="match status" value="1"/>
</dbReference>
<dbReference type="OrthoDB" id="432685at2759"/>
<dbReference type="InterPro" id="IPR008335">
    <property type="entry name" value="Mopterin_OxRdtase_euk"/>
</dbReference>
<dbReference type="InterPro" id="IPR008333">
    <property type="entry name" value="Cbr1-like_FAD-bd_dom"/>
</dbReference>
<dbReference type="Pfam" id="PF00173">
    <property type="entry name" value="Cyt-b5"/>
    <property type="match status" value="1"/>
</dbReference>
<dbReference type="InterPro" id="IPR036400">
    <property type="entry name" value="Cyt_B5-like_heme/steroid_sf"/>
</dbReference>
<dbReference type="GO" id="GO:0043546">
    <property type="term" value="F:molybdopterin cofactor binding"/>
    <property type="evidence" value="ECO:0007669"/>
    <property type="project" value="TreeGrafter"/>
</dbReference>
<evidence type="ECO:0000256" key="9">
    <source>
        <dbReference type="ARBA" id="ARBA00022505"/>
    </source>
</evidence>
<evidence type="ECO:0000256" key="12">
    <source>
        <dbReference type="ARBA" id="ARBA00022827"/>
    </source>
</evidence>
<feature type="region of interest" description="Disordered" evidence="16">
    <location>
        <begin position="138"/>
        <end position="176"/>
    </location>
</feature>
<keyword evidence="9" id="KW-0500">Molybdenum</keyword>
<organism evidence="19 20">
    <name type="scientific">Parascedosporium putredinis</name>
    <dbReference type="NCBI Taxonomy" id="1442378"/>
    <lineage>
        <taxon>Eukaryota</taxon>
        <taxon>Fungi</taxon>
        <taxon>Dikarya</taxon>
        <taxon>Ascomycota</taxon>
        <taxon>Pezizomycotina</taxon>
        <taxon>Sordariomycetes</taxon>
        <taxon>Hypocreomycetidae</taxon>
        <taxon>Microascales</taxon>
        <taxon>Microascaceae</taxon>
        <taxon>Parascedosporium</taxon>
    </lineage>
</organism>
<dbReference type="GO" id="GO:0008482">
    <property type="term" value="F:sulfite oxidase activity"/>
    <property type="evidence" value="ECO:0007669"/>
    <property type="project" value="TreeGrafter"/>
</dbReference>
<feature type="domain" description="Cytochrome b5 heme-binding" evidence="17">
    <location>
        <begin position="592"/>
        <end position="666"/>
    </location>
</feature>
<evidence type="ECO:0000256" key="8">
    <source>
        <dbReference type="ARBA" id="ARBA00015499"/>
    </source>
</evidence>
<dbReference type="Pfam" id="PF00174">
    <property type="entry name" value="Oxidored_molyb"/>
    <property type="match status" value="2"/>
</dbReference>
<dbReference type="Pfam" id="PF00970">
    <property type="entry name" value="FAD_binding_6"/>
    <property type="match status" value="2"/>
</dbReference>
<dbReference type="SUPFAM" id="SSF52343">
    <property type="entry name" value="Ferredoxin reductase-like, C-terminal NADP-linked domain"/>
    <property type="match status" value="1"/>
</dbReference>
<evidence type="ECO:0000256" key="2">
    <source>
        <dbReference type="ARBA" id="ARBA00001971"/>
    </source>
</evidence>
<name>A0A9P1M8I1_9PEZI</name>
<evidence type="ECO:0000259" key="17">
    <source>
        <dbReference type="PROSITE" id="PS50255"/>
    </source>
</evidence>
<dbReference type="AlphaFoldDB" id="A0A9P1M8I1"/>
<dbReference type="InterPro" id="IPR039261">
    <property type="entry name" value="FNR_nucleotide-bd"/>
</dbReference>
<dbReference type="CDD" id="cd06183">
    <property type="entry name" value="cyt_b5_reduct_like"/>
    <property type="match status" value="1"/>
</dbReference>
<evidence type="ECO:0000256" key="16">
    <source>
        <dbReference type="SAM" id="MobiDB-lite"/>
    </source>
</evidence>
<dbReference type="PROSITE" id="PS51384">
    <property type="entry name" value="FAD_FR"/>
    <property type="match status" value="1"/>
</dbReference>
<dbReference type="Pfam" id="PF03404">
    <property type="entry name" value="Mo-co_dimer"/>
    <property type="match status" value="1"/>
</dbReference>
<comment type="subunit">
    <text evidence="6">Homodimer.</text>
</comment>
<dbReference type="Gene3D" id="3.10.120.10">
    <property type="entry name" value="Cytochrome b5-like heme/steroid binding domain"/>
    <property type="match status" value="1"/>
</dbReference>
<evidence type="ECO:0000256" key="1">
    <source>
        <dbReference type="ARBA" id="ARBA00001924"/>
    </source>
</evidence>
<comment type="catalytic activity">
    <reaction evidence="15">
        <text>nitrite + NADP(+) + H2O = nitrate + NADPH + H(+)</text>
        <dbReference type="Rhea" id="RHEA:19061"/>
        <dbReference type="ChEBI" id="CHEBI:15377"/>
        <dbReference type="ChEBI" id="CHEBI:15378"/>
        <dbReference type="ChEBI" id="CHEBI:16301"/>
        <dbReference type="ChEBI" id="CHEBI:17632"/>
        <dbReference type="ChEBI" id="CHEBI:57783"/>
        <dbReference type="ChEBI" id="CHEBI:58349"/>
        <dbReference type="EC" id="1.7.1.3"/>
    </reaction>
</comment>
<comment type="caution">
    <text evidence="19">The sequence shown here is derived from an EMBL/GenBank/DDBJ whole genome shotgun (WGS) entry which is preliminary data.</text>
</comment>
<evidence type="ECO:0000256" key="14">
    <source>
        <dbReference type="ARBA" id="ARBA00023063"/>
    </source>
</evidence>
<evidence type="ECO:0000259" key="18">
    <source>
        <dbReference type="PROSITE" id="PS51384"/>
    </source>
</evidence>
<gene>
    <name evidence="19" type="ORF">PPNO1_LOCUS3872</name>
</gene>
<dbReference type="EMBL" id="CALLCH030000010">
    <property type="protein sequence ID" value="CAI4214141.1"/>
    <property type="molecule type" value="Genomic_DNA"/>
</dbReference>
<dbReference type="InterPro" id="IPR005066">
    <property type="entry name" value="MoCF_OxRdtse_dimer"/>
</dbReference>
<evidence type="ECO:0000313" key="19">
    <source>
        <dbReference type="EMBL" id="CAI4214141.1"/>
    </source>
</evidence>
<dbReference type="InterPro" id="IPR014756">
    <property type="entry name" value="Ig_E-set"/>
</dbReference>
<evidence type="ECO:0000256" key="5">
    <source>
        <dbReference type="ARBA" id="ARBA00006253"/>
    </source>
</evidence>
<evidence type="ECO:0000256" key="6">
    <source>
        <dbReference type="ARBA" id="ARBA00011738"/>
    </source>
</evidence>
<dbReference type="PROSITE" id="PS50255">
    <property type="entry name" value="CYTOCHROME_B5_2"/>
    <property type="match status" value="1"/>
</dbReference>
<reference evidence="19" key="1">
    <citation type="submission" date="2022-11" db="EMBL/GenBank/DDBJ databases">
        <authorList>
            <person name="Scott C."/>
            <person name="Bruce N."/>
        </authorList>
    </citation>
    <scope>NUCLEOTIDE SEQUENCE</scope>
</reference>
<dbReference type="SUPFAM" id="SSF81296">
    <property type="entry name" value="E set domains"/>
    <property type="match status" value="1"/>
</dbReference>
<dbReference type="GO" id="GO:0020037">
    <property type="term" value="F:heme binding"/>
    <property type="evidence" value="ECO:0007669"/>
    <property type="project" value="TreeGrafter"/>
</dbReference>
<dbReference type="GO" id="GO:0030151">
    <property type="term" value="F:molybdenum ion binding"/>
    <property type="evidence" value="ECO:0007669"/>
    <property type="project" value="InterPro"/>
</dbReference>
<dbReference type="InterPro" id="IPR001433">
    <property type="entry name" value="OxRdtase_FAD/NAD-bd"/>
</dbReference>
<comment type="similarity">
    <text evidence="5">Belongs to the nitrate reductase family.</text>
</comment>
<feature type="compositionally biased region" description="Basic and acidic residues" evidence="16">
    <location>
        <begin position="138"/>
        <end position="174"/>
    </location>
</feature>
<sequence length="889" mass="100521">MPRKPWVVRAKEHPGATFDEIQDEPAWESGHNHRVGFRNKENRFAGFTHGMKPLSLEEEERIIKEARKKWKTIQDKQDKGDLVNWRDIVGGLHDFHLVHPEQRPHGWRYVLEAQEDWVKFGQPWPANAKLVEQAKKDLAEKEKEKGKTGTGDGSEKGSDSGYDDKDSSGDEASRAKRTPAIEALWREKEYISNLGLDNGLHDSPLADAGKDRDPAPEALLDAGLITPNELHYVRNHGAVPRILWEFHQLDIQVDGGAKMVLSMDDLVSQFRTINIPVLLGCDGNRRGEMNRIRKSKGFTWGPAGVSCAYWRGPLLRDVLLEAGQPDPFGPDADPNSERKLWMNNEPLPADHGYPVRVVIPGFVGGRCVKWLSKIWVSDRENESYYHIFDNRVLPSHITDNGSDEAKAMYHNPDTACNEQVLNSVIAKPAHGERLPLKSLRRGDTYRVEGFAFSGGGHAVQRVELSLDGGETWRYCERRFPDRPLRHGRKAWAWVFWHADVPVSELAGAHALAVRAWNALKCTQPERPTWNIMGMMNNCWYQVKPEITSSDDAEEPYVLFRHPVELESKEPGWMRSSAESRVEAAKIAPADDQKRITRQEVEKHDKQNDCWIVVEGNVYDATSVLSWHPGGKATILSHGGKVHQETTDEFDTIHDNFARKKLQECLVEISGDTRAYTFQLPEGKMKLGMNTCQHVEVGFHLLDKMVTRQYTPTRPFLPAPDGVYSKGHDLGRDYDGNGTFELTVKTYFPNENQPGGAMSNILDLIPVGEEIEIRGPLGEIEYHGHGHDKTEIRLVDANNTESDILMREELERFQEKSGGKFKLAYVLSKASEEWAGYKSYINGDIIRENLFAPDKDSIVIVCGPPAMIAKAVLPALTEWGYVEEQNLYGF</sequence>
<protein>
    <recommendedName>
        <fullName evidence="8">Nitrate reductase [NADPH]</fullName>
        <ecNumber evidence="7">1.7.1.3</ecNumber>
    </recommendedName>
</protein>
<comment type="cofactor">
    <cofactor evidence="3">
        <name>FAD</name>
        <dbReference type="ChEBI" id="CHEBI:57692"/>
    </cofactor>
</comment>
<dbReference type="Pfam" id="PF00175">
    <property type="entry name" value="NAD_binding_1"/>
    <property type="match status" value="1"/>
</dbReference>
<dbReference type="SMART" id="SM01117">
    <property type="entry name" value="Cyt-b5"/>
    <property type="match status" value="1"/>
</dbReference>
<keyword evidence="12" id="KW-0274">FAD</keyword>
<dbReference type="PRINTS" id="PR00407">
    <property type="entry name" value="EUMOPTERIN"/>
</dbReference>
<dbReference type="Gene3D" id="3.40.50.80">
    <property type="entry name" value="Nucleotide-binding domain of ferredoxin-NADP reductase (FNR) module"/>
    <property type="match status" value="1"/>
</dbReference>
<dbReference type="Gene3D" id="3.90.420.10">
    <property type="entry name" value="Oxidoreductase, molybdopterin-binding domain"/>
    <property type="match status" value="2"/>
</dbReference>
<dbReference type="Gene3D" id="2.40.30.10">
    <property type="entry name" value="Translation factors"/>
    <property type="match status" value="1"/>
</dbReference>
<evidence type="ECO:0000256" key="7">
    <source>
        <dbReference type="ARBA" id="ARBA00012673"/>
    </source>
</evidence>
<dbReference type="PANTHER" id="PTHR19372">
    <property type="entry name" value="SULFITE REDUCTASE"/>
    <property type="match status" value="1"/>
</dbReference>
<dbReference type="InterPro" id="IPR017938">
    <property type="entry name" value="Riboflavin_synthase-like_b-brl"/>
</dbReference>
<evidence type="ECO:0000256" key="10">
    <source>
        <dbReference type="ARBA" id="ARBA00022630"/>
    </source>
</evidence>